<dbReference type="Pfam" id="PF25973">
    <property type="entry name" value="BSH_CzcB"/>
    <property type="match status" value="1"/>
</dbReference>
<dbReference type="Pfam" id="PF01590">
    <property type="entry name" value="GAF"/>
    <property type="match status" value="1"/>
</dbReference>
<dbReference type="SUPFAM" id="SSF55781">
    <property type="entry name" value="GAF domain-like"/>
    <property type="match status" value="1"/>
</dbReference>
<name>A0A8F9XH45_9BACT</name>
<keyword evidence="7" id="KW-1185">Reference proteome</keyword>
<dbReference type="EMBL" id="CP080507">
    <property type="protein sequence ID" value="QYM78925.1"/>
    <property type="molecule type" value="Genomic_DNA"/>
</dbReference>
<keyword evidence="2 3" id="KW-0175">Coiled coil</keyword>
<evidence type="ECO:0000256" key="1">
    <source>
        <dbReference type="ARBA" id="ARBA00004196"/>
    </source>
</evidence>
<dbReference type="Proteomes" id="UP000825051">
    <property type="component" value="Chromosome"/>
</dbReference>
<dbReference type="SUPFAM" id="SSF111369">
    <property type="entry name" value="HlyD-like secretion proteins"/>
    <property type="match status" value="1"/>
</dbReference>
<dbReference type="InterPro" id="IPR058647">
    <property type="entry name" value="BSH_CzcB-like"/>
</dbReference>
<dbReference type="Gene3D" id="2.40.50.100">
    <property type="match status" value="1"/>
</dbReference>
<dbReference type="PANTHER" id="PTHR32347">
    <property type="entry name" value="EFFLUX SYSTEM COMPONENT YKNX-RELATED"/>
    <property type="match status" value="1"/>
</dbReference>
<evidence type="ECO:0000313" key="6">
    <source>
        <dbReference type="EMBL" id="QYM78925.1"/>
    </source>
</evidence>
<dbReference type="GO" id="GO:0030313">
    <property type="term" value="C:cell envelope"/>
    <property type="evidence" value="ECO:0007669"/>
    <property type="project" value="UniProtKB-SubCell"/>
</dbReference>
<evidence type="ECO:0000313" key="7">
    <source>
        <dbReference type="Proteomes" id="UP000825051"/>
    </source>
</evidence>
<evidence type="ECO:0000259" key="5">
    <source>
        <dbReference type="Pfam" id="PF25973"/>
    </source>
</evidence>
<dbReference type="KEGG" id="ole:K0B96_16720"/>
<dbReference type="PANTHER" id="PTHR32347:SF23">
    <property type="entry name" value="BLL5650 PROTEIN"/>
    <property type="match status" value="1"/>
</dbReference>
<evidence type="ECO:0000256" key="2">
    <source>
        <dbReference type="ARBA" id="ARBA00023054"/>
    </source>
</evidence>
<dbReference type="InterPro" id="IPR029016">
    <property type="entry name" value="GAF-like_dom_sf"/>
</dbReference>
<sequence>MNNTSPFATPAEAVARLEACRLFEGSPKEFWPRFAQTCAELVQAPAAAVVVRVGEGWRLAAGWPTAREFPLPLAGPVFGPLAERALAEGLAAAATNATGGLGLLLVTLSTGDGGETCLLAVALARTSRDEIVAAGSLLRLASDTPLLYQRQRLLEKTKREVEHFAQALEILAATNAHTRFLAVAMSLVNELAARFHSTRVALGWTDGAYVRVQAISGTDRFEKRMTIVQRLEAAMEEARDQDEEIVWPALSESTAITRDHAAYAEAERVPFLLSVPVRVEGEARGVLTLERSETAFGEYDALALRVIADQVSRRLDELRKQDRWFGARWAVAFRTWCAGFLGPKQTWIKVGAIAGAVLLAIAVFVPFPYRVDGTFIVRADALLHLPAPFEGYLAEVDVRPGDLVKQGDVLVKLDTSDLLVQLAAAQAELQRHASEADKAEADRQLSELRVARAQQAESQARVDLVRYRLSRAEMRAPFDGVVVEGDLREKIGAPVKTGDILLKVSQLKGLYVEMRVVEKDIDQIQNSHTADIAFASRPEDTFKVTIDRIEPSAMPDRDGNFFLVHGLLDHRADWFRPGMSGVAKIEAGHRSLLWMATHRLVDFLRLKLWW</sequence>
<organism evidence="6 7">
    <name type="scientific">Horticoccus luteus</name>
    <dbReference type="NCBI Taxonomy" id="2862869"/>
    <lineage>
        <taxon>Bacteria</taxon>
        <taxon>Pseudomonadati</taxon>
        <taxon>Verrucomicrobiota</taxon>
        <taxon>Opitutia</taxon>
        <taxon>Opitutales</taxon>
        <taxon>Opitutaceae</taxon>
        <taxon>Horticoccus</taxon>
    </lineage>
</organism>
<dbReference type="Gene3D" id="2.40.30.170">
    <property type="match status" value="1"/>
</dbReference>
<feature type="domain" description="CzcB-like barrel-sandwich hybrid" evidence="5">
    <location>
        <begin position="384"/>
        <end position="504"/>
    </location>
</feature>
<proteinExistence type="predicted"/>
<evidence type="ECO:0000259" key="4">
    <source>
        <dbReference type="Pfam" id="PF01590"/>
    </source>
</evidence>
<gene>
    <name evidence="6" type="ORF">K0B96_16720</name>
</gene>
<dbReference type="InterPro" id="IPR050465">
    <property type="entry name" value="UPF0194_transport"/>
</dbReference>
<dbReference type="Gene3D" id="3.30.450.40">
    <property type="match status" value="1"/>
</dbReference>
<accession>A0A8F9XH45</accession>
<reference evidence="6" key="1">
    <citation type="submission" date="2021-08" db="EMBL/GenBank/DDBJ databases">
        <title>Genome of a novel bacterium of the phylum Verrucomicrobia, Oleiharenicola sp. KSB-15.</title>
        <authorList>
            <person name="Chung J.-H."/>
            <person name="Ahn J.-H."/>
            <person name="Yoon Y."/>
            <person name="Kim D.-Y."/>
            <person name="An S.-H."/>
            <person name="Park I."/>
            <person name="Yeon J."/>
        </authorList>
    </citation>
    <scope>NUCLEOTIDE SEQUENCE</scope>
    <source>
        <strain evidence="6">KSB-15</strain>
    </source>
</reference>
<dbReference type="Gene3D" id="1.10.287.470">
    <property type="entry name" value="Helix hairpin bin"/>
    <property type="match status" value="1"/>
</dbReference>
<evidence type="ECO:0000256" key="3">
    <source>
        <dbReference type="SAM" id="Coils"/>
    </source>
</evidence>
<feature type="coiled-coil region" evidence="3">
    <location>
        <begin position="422"/>
        <end position="456"/>
    </location>
</feature>
<protein>
    <submittedName>
        <fullName evidence="6">Efflux RND transporter periplasmic adaptor subunit</fullName>
    </submittedName>
</protein>
<comment type="subcellular location">
    <subcellularLocation>
        <location evidence="1">Cell envelope</location>
    </subcellularLocation>
</comment>
<dbReference type="RefSeq" id="WP_220162119.1">
    <property type="nucleotide sequence ID" value="NZ_CP080507.1"/>
</dbReference>
<dbReference type="InterPro" id="IPR003018">
    <property type="entry name" value="GAF"/>
</dbReference>
<feature type="domain" description="GAF" evidence="4">
    <location>
        <begin position="185"/>
        <end position="314"/>
    </location>
</feature>
<dbReference type="AlphaFoldDB" id="A0A8F9XH45"/>